<comment type="catalytic activity">
    <reaction evidence="5">
        <text>N-terminal L-alanyl-[ribosomal protein bS18] + acetyl-CoA = N-terminal N(alpha)-acetyl-L-alanyl-[ribosomal protein bS18] + CoA + H(+)</text>
        <dbReference type="Rhea" id="RHEA:43756"/>
        <dbReference type="Rhea" id="RHEA-COMP:10676"/>
        <dbReference type="Rhea" id="RHEA-COMP:10677"/>
        <dbReference type="ChEBI" id="CHEBI:15378"/>
        <dbReference type="ChEBI" id="CHEBI:57287"/>
        <dbReference type="ChEBI" id="CHEBI:57288"/>
        <dbReference type="ChEBI" id="CHEBI:64718"/>
        <dbReference type="ChEBI" id="CHEBI:83683"/>
        <dbReference type="EC" id="2.3.1.266"/>
    </reaction>
</comment>
<evidence type="ECO:0000256" key="3">
    <source>
        <dbReference type="ARBA" id="ARBA00022679"/>
    </source>
</evidence>
<dbReference type="InterPro" id="IPR043690">
    <property type="entry name" value="RimI"/>
</dbReference>
<comment type="similarity">
    <text evidence="1 5">Belongs to the acetyltransferase family. RimI subfamily.</text>
</comment>
<dbReference type="RefSeq" id="WP_191722286.1">
    <property type="nucleotide sequence ID" value="NZ_JACSQK010000002.1"/>
</dbReference>
<gene>
    <name evidence="5 7" type="primary">rimI</name>
    <name evidence="7" type="ORF">H9646_03320</name>
</gene>
<proteinExistence type="inferred from homology"/>
<dbReference type="HAMAP" id="MF_02210">
    <property type="entry name" value="RimI"/>
    <property type="match status" value="1"/>
</dbReference>
<dbReference type="Proteomes" id="UP000634919">
    <property type="component" value="Unassembled WGS sequence"/>
</dbReference>
<comment type="subcellular location">
    <subcellularLocation>
        <location evidence="5">Cytoplasm</location>
    </subcellularLocation>
</comment>
<feature type="active site" description="Proton acceptor" evidence="5">
    <location>
        <position position="129"/>
    </location>
</feature>
<dbReference type="NCBIfam" id="TIGR01575">
    <property type="entry name" value="rimI"/>
    <property type="match status" value="1"/>
</dbReference>
<dbReference type="InterPro" id="IPR016181">
    <property type="entry name" value="Acyl_CoA_acyltransferase"/>
</dbReference>
<keyword evidence="4 5" id="KW-0012">Acyltransferase</keyword>
<dbReference type="EC" id="2.3.1.266" evidence="5"/>
<keyword evidence="7" id="KW-0689">Ribosomal protein</keyword>
<protein>
    <recommendedName>
        <fullName evidence="5">[Ribosomal protein bS18]-alanine N-acetyltransferase</fullName>
        <ecNumber evidence="5">2.3.1.266</ecNumber>
    </recommendedName>
</protein>
<evidence type="ECO:0000313" key="7">
    <source>
        <dbReference type="EMBL" id="MBD7959500.1"/>
    </source>
</evidence>
<evidence type="ECO:0000256" key="2">
    <source>
        <dbReference type="ARBA" id="ARBA00022490"/>
    </source>
</evidence>
<dbReference type="Pfam" id="PF00583">
    <property type="entry name" value="Acetyltransf_1"/>
    <property type="match status" value="1"/>
</dbReference>
<dbReference type="SUPFAM" id="SSF55729">
    <property type="entry name" value="Acyl-CoA N-acyltransferases (Nat)"/>
    <property type="match status" value="1"/>
</dbReference>
<name>A0ABR8S7P1_9BURK</name>
<comment type="function">
    <text evidence="5">Acetylates the N-terminal alanine of ribosomal protein bS18.</text>
</comment>
<dbReference type="InterPro" id="IPR050680">
    <property type="entry name" value="YpeA/RimI_acetyltransf"/>
</dbReference>
<dbReference type="CDD" id="cd04301">
    <property type="entry name" value="NAT_SF"/>
    <property type="match status" value="1"/>
</dbReference>
<sequence>MHSHAPLPSTAATLVPSTVLPPVAAGHQLVALTDALLETVLAIENVAFSHPWSPGNFTDALRSGYHARVLMQGDEVLGYFIAMQILDEVHLLNITVSPIHQGQGLAHELLDALAHWSRHTAHAQWLWLEVRESNTRARHLYERYGFTQVGARKKYYPVHHGERETAILMNLPLWP</sequence>
<keyword evidence="2 5" id="KW-0963">Cytoplasm</keyword>
<accession>A0ABR8S7P1</accession>
<dbReference type="GO" id="GO:0005840">
    <property type="term" value="C:ribosome"/>
    <property type="evidence" value="ECO:0007669"/>
    <property type="project" value="UniProtKB-KW"/>
</dbReference>
<dbReference type="PANTHER" id="PTHR43420">
    <property type="entry name" value="ACETYLTRANSFERASE"/>
    <property type="match status" value="1"/>
</dbReference>
<comment type="caution">
    <text evidence="5">Lacks conserved residue(s) required for the propagation of feature annotation.</text>
</comment>
<reference evidence="7 8" key="1">
    <citation type="submission" date="2020-08" db="EMBL/GenBank/DDBJ databases">
        <title>A Genomic Blueprint of the Chicken Gut Microbiome.</title>
        <authorList>
            <person name="Gilroy R."/>
            <person name="Ravi A."/>
            <person name="Getino M."/>
            <person name="Pursley I."/>
            <person name="Horton D.L."/>
            <person name="Alikhan N.-F."/>
            <person name="Baker D."/>
            <person name="Gharbi K."/>
            <person name="Hall N."/>
            <person name="Watson M."/>
            <person name="Adriaenssens E.M."/>
            <person name="Foster-Nyarko E."/>
            <person name="Jarju S."/>
            <person name="Secka A."/>
            <person name="Antonio M."/>
            <person name="Oren A."/>
            <person name="Chaudhuri R."/>
            <person name="La Ragione R.M."/>
            <person name="Hildebrand F."/>
            <person name="Pallen M.J."/>
        </authorList>
    </citation>
    <scope>NUCLEOTIDE SEQUENCE [LARGE SCALE GENOMIC DNA]</scope>
    <source>
        <strain evidence="7 8">Sa2CVA6</strain>
    </source>
</reference>
<evidence type="ECO:0000256" key="5">
    <source>
        <dbReference type="HAMAP-Rule" id="MF_02210"/>
    </source>
</evidence>
<feature type="binding site" evidence="5">
    <location>
        <position position="134"/>
    </location>
    <ligand>
        <name>acetyl-CoA</name>
        <dbReference type="ChEBI" id="CHEBI:57288"/>
    </ligand>
</feature>
<dbReference type="Gene3D" id="3.40.630.30">
    <property type="match status" value="1"/>
</dbReference>
<dbReference type="InterPro" id="IPR000182">
    <property type="entry name" value="GNAT_dom"/>
</dbReference>
<evidence type="ECO:0000313" key="8">
    <source>
        <dbReference type="Proteomes" id="UP000634919"/>
    </source>
</evidence>
<keyword evidence="3 5" id="KW-0808">Transferase</keyword>
<evidence type="ECO:0000256" key="1">
    <source>
        <dbReference type="ARBA" id="ARBA00005395"/>
    </source>
</evidence>
<dbReference type="PANTHER" id="PTHR43420:SF44">
    <property type="entry name" value="ACETYLTRANSFERASE YPEA"/>
    <property type="match status" value="1"/>
</dbReference>
<dbReference type="PROSITE" id="PS51186">
    <property type="entry name" value="GNAT"/>
    <property type="match status" value="1"/>
</dbReference>
<evidence type="ECO:0000256" key="4">
    <source>
        <dbReference type="ARBA" id="ARBA00023315"/>
    </source>
</evidence>
<keyword evidence="7" id="KW-0687">Ribonucleoprotein</keyword>
<organism evidence="7 8">
    <name type="scientific">Comamonas avium</name>
    <dbReference type="NCBI Taxonomy" id="2762231"/>
    <lineage>
        <taxon>Bacteria</taxon>
        <taxon>Pseudomonadati</taxon>
        <taxon>Pseudomonadota</taxon>
        <taxon>Betaproteobacteria</taxon>
        <taxon>Burkholderiales</taxon>
        <taxon>Comamonadaceae</taxon>
        <taxon>Comamonas</taxon>
    </lineage>
</organism>
<dbReference type="InterPro" id="IPR006464">
    <property type="entry name" value="AcTrfase_RimI/Ard1"/>
</dbReference>
<feature type="domain" description="N-acetyltransferase" evidence="6">
    <location>
        <begin position="27"/>
        <end position="174"/>
    </location>
</feature>
<keyword evidence="8" id="KW-1185">Reference proteome</keyword>
<evidence type="ECO:0000259" key="6">
    <source>
        <dbReference type="PROSITE" id="PS51186"/>
    </source>
</evidence>
<comment type="caution">
    <text evidence="7">The sequence shown here is derived from an EMBL/GenBank/DDBJ whole genome shotgun (WGS) entry which is preliminary data.</text>
</comment>
<feature type="active site" description="Proton donor" evidence="5">
    <location>
        <position position="141"/>
    </location>
</feature>
<dbReference type="EMBL" id="JACSQK010000002">
    <property type="protein sequence ID" value="MBD7959500.1"/>
    <property type="molecule type" value="Genomic_DNA"/>
</dbReference>